<name>A0A3R7QVS5_PENVA</name>
<dbReference type="EMBL" id="QCYY01001161">
    <property type="protein sequence ID" value="ROT80052.1"/>
    <property type="molecule type" value="Genomic_DNA"/>
</dbReference>
<evidence type="ECO:0000256" key="1">
    <source>
        <dbReference type="SAM" id="SignalP"/>
    </source>
</evidence>
<dbReference type="OrthoDB" id="6350328at2759"/>
<keyword evidence="1" id="KW-0732">Signal</keyword>
<dbReference type="PROSITE" id="PS51257">
    <property type="entry name" value="PROKAR_LIPOPROTEIN"/>
    <property type="match status" value="1"/>
</dbReference>
<accession>A0A3R7QVS5</accession>
<proteinExistence type="predicted"/>
<dbReference type="SUPFAM" id="SSF52058">
    <property type="entry name" value="L domain-like"/>
    <property type="match status" value="1"/>
</dbReference>
<evidence type="ECO:0000313" key="3">
    <source>
        <dbReference type="Proteomes" id="UP000283509"/>
    </source>
</evidence>
<sequence length="269" mass="29043">MQLRYLLLCSAVVLMGCCHPAAAAAQEPPCYVTGEGVSDVTCSASASLQEIGDFLKQLSSSNGVTEYNKFGLYDNLVVQHLPAGLLADLRFSVVEVMSCSNLTKVDDFLGASSASLRNLSMNGNSLTEIPQLNAPALQNLRIFQSDITVVVRRSALQGMPNIEEIKLERASATPLAFYDLKLLKNLYVYAVDGGSPFPAGSFHFDSPALSVVFLAGGYDFKGEAEPGTYDGFPSGSRLWIQKTPKFYADLYFNLLSRGARIESPGESAR</sequence>
<feature type="chain" id="PRO_5018749737" description="Oplophorus-luciferin 2-monooxygenase non-catalytic subunit" evidence="1">
    <location>
        <begin position="24"/>
        <end position="269"/>
    </location>
</feature>
<comment type="caution">
    <text evidence="2">The sequence shown here is derived from an EMBL/GenBank/DDBJ whole genome shotgun (WGS) entry which is preliminary data.</text>
</comment>
<evidence type="ECO:0008006" key="4">
    <source>
        <dbReference type="Google" id="ProtNLM"/>
    </source>
</evidence>
<dbReference type="InterPro" id="IPR001611">
    <property type="entry name" value="Leu-rich_rpt"/>
</dbReference>
<dbReference type="InterPro" id="IPR032675">
    <property type="entry name" value="LRR_dom_sf"/>
</dbReference>
<reference evidence="2 3" key="2">
    <citation type="submission" date="2019-01" db="EMBL/GenBank/DDBJ databases">
        <title>The decoding of complex shrimp genome reveals the adaptation for benthos swimmer, frequently molting mechanism and breeding impact on genome.</title>
        <authorList>
            <person name="Sun Y."/>
            <person name="Gao Y."/>
            <person name="Yu Y."/>
        </authorList>
    </citation>
    <scope>NUCLEOTIDE SEQUENCE [LARGE SCALE GENOMIC DNA]</scope>
    <source>
        <tissue evidence="2">Muscle</tissue>
    </source>
</reference>
<gene>
    <name evidence="2" type="ORF">C7M84_001212</name>
</gene>
<reference evidence="2 3" key="1">
    <citation type="submission" date="2018-04" db="EMBL/GenBank/DDBJ databases">
        <authorList>
            <person name="Zhang X."/>
            <person name="Yuan J."/>
            <person name="Li F."/>
            <person name="Xiang J."/>
        </authorList>
    </citation>
    <scope>NUCLEOTIDE SEQUENCE [LARGE SCALE GENOMIC DNA]</scope>
    <source>
        <tissue evidence="2">Muscle</tissue>
    </source>
</reference>
<dbReference type="PROSITE" id="PS51450">
    <property type="entry name" value="LRR"/>
    <property type="match status" value="1"/>
</dbReference>
<evidence type="ECO:0000313" key="2">
    <source>
        <dbReference type="EMBL" id="ROT80052.1"/>
    </source>
</evidence>
<organism evidence="2 3">
    <name type="scientific">Penaeus vannamei</name>
    <name type="common">Whiteleg shrimp</name>
    <name type="synonym">Litopenaeus vannamei</name>
    <dbReference type="NCBI Taxonomy" id="6689"/>
    <lineage>
        <taxon>Eukaryota</taxon>
        <taxon>Metazoa</taxon>
        <taxon>Ecdysozoa</taxon>
        <taxon>Arthropoda</taxon>
        <taxon>Crustacea</taxon>
        <taxon>Multicrustacea</taxon>
        <taxon>Malacostraca</taxon>
        <taxon>Eumalacostraca</taxon>
        <taxon>Eucarida</taxon>
        <taxon>Decapoda</taxon>
        <taxon>Dendrobranchiata</taxon>
        <taxon>Penaeoidea</taxon>
        <taxon>Penaeidae</taxon>
        <taxon>Penaeus</taxon>
    </lineage>
</organism>
<keyword evidence="3" id="KW-1185">Reference proteome</keyword>
<dbReference type="Gene3D" id="3.80.10.10">
    <property type="entry name" value="Ribonuclease Inhibitor"/>
    <property type="match status" value="1"/>
</dbReference>
<feature type="signal peptide" evidence="1">
    <location>
        <begin position="1"/>
        <end position="23"/>
    </location>
</feature>
<dbReference type="Proteomes" id="UP000283509">
    <property type="component" value="Unassembled WGS sequence"/>
</dbReference>
<dbReference type="AlphaFoldDB" id="A0A3R7QVS5"/>
<protein>
    <recommendedName>
        <fullName evidence="4">Oplophorus-luciferin 2-monooxygenase non-catalytic subunit</fullName>
    </recommendedName>
</protein>